<protein>
    <submittedName>
        <fullName evidence="2">Uncharacterized protein</fullName>
    </submittedName>
</protein>
<feature type="transmembrane region" description="Helical" evidence="1">
    <location>
        <begin position="7"/>
        <end position="29"/>
    </location>
</feature>
<reference evidence="2 3" key="1">
    <citation type="submission" date="2017-11" db="EMBL/GenBank/DDBJ databases">
        <title>Genome sequence of Entomoplasma melaleucae M1 (ATCC 49191).</title>
        <authorList>
            <person name="Lo W.-S."/>
            <person name="Gasparich G.E."/>
            <person name="Kuo C.-H."/>
        </authorList>
    </citation>
    <scope>NUCLEOTIDE SEQUENCE [LARGE SCALE GENOMIC DNA]</scope>
    <source>
        <strain evidence="2 3">M1</strain>
    </source>
</reference>
<proteinExistence type="predicted"/>
<gene>
    <name evidence="2" type="ORF">EMELA_v1c00620</name>
</gene>
<dbReference type="STRING" id="1408435.GCA_000685885_00225"/>
<evidence type="ECO:0000313" key="2">
    <source>
        <dbReference type="EMBL" id="ATZ17653.1"/>
    </source>
</evidence>
<sequence>MNKQLIFIIPIHVFALVGSLAMILNYLVYLPQKAAINNKLAYGGSFSQASYTIGFILCILLIVIGLAFTIYVSVVSKKSLIKERKTTMTKNLSTGY</sequence>
<keyword evidence="1" id="KW-1133">Transmembrane helix</keyword>
<evidence type="ECO:0000313" key="3">
    <source>
        <dbReference type="Proteomes" id="UP000231896"/>
    </source>
</evidence>
<dbReference type="Proteomes" id="UP000231896">
    <property type="component" value="Chromosome"/>
</dbReference>
<accession>A0A2K8NYD1</accession>
<feature type="transmembrane region" description="Helical" evidence="1">
    <location>
        <begin position="49"/>
        <end position="75"/>
    </location>
</feature>
<dbReference type="AlphaFoldDB" id="A0A2K8NYD1"/>
<keyword evidence="3" id="KW-1185">Reference proteome</keyword>
<dbReference type="EMBL" id="CP024964">
    <property type="protein sequence ID" value="ATZ17653.1"/>
    <property type="molecule type" value="Genomic_DNA"/>
</dbReference>
<keyword evidence="1" id="KW-0812">Transmembrane</keyword>
<organism evidence="2 3">
    <name type="scientific">Mesoplasma melaleucae</name>
    <dbReference type="NCBI Taxonomy" id="81459"/>
    <lineage>
        <taxon>Bacteria</taxon>
        <taxon>Bacillati</taxon>
        <taxon>Mycoplasmatota</taxon>
        <taxon>Mollicutes</taxon>
        <taxon>Entomoplasmatales</taxon>
        <taxon>Entomoplasmataceae</taxon>
        <taxon>Mesoplasma</taxon>
    </lineage>
</organism>
<keyword evidence="1" id="KW-0472">Membrane</keyword>
<dbReference type="KEGG" id="eml:EMELA_v1c00620"/>
<evidence type="ECO:0000256" key="1">
    <source>
        <dbReference type="SAM" id="Phobius"/>
    </source>
</evidence>
<dbReference type="RefSeq" id="WP_156932101.1">
    <property type="nucleotide sequence ID" value="NZ_CP024964.1"/>
</dbReference>
<name>A0A2K8NYD1_9MOLU</name>